<protein>
    <submittedName>
        <fullName evidence="4">Response regulator</fullName>
    </submittedName>
</protein>
<dbReference type="PROSITE" id="PS50110">
    <property type="entry name" value="RESPONSE_REGULATORY"/>
    <property type="match status" value="1"/>
</dbReference>
<dbReference type="RefSeq" id="WP_100987535.1">
    <property type="nucleotide sequence ID" value="NZ_CP025096.1"/>
</dbReference>
<evidence type="ECO:0000313" key="4">
    <source>
        <dbReference type="EMBL" id="AUD01815.1"/>
    </source>
</evidence>
<reference evidence="4 5" key="1">
    <citation type="submission" date="2017-11" db="EMBL/GenBank/DDBJ databases">
        <title>Taxonomic description and genome sequences of Spirosoma HA7 sp. nov., isolated from pollen microhabitat of Corylus avellana.</title>
        <authorList>
            <person name="Ambika Manirajan B."/>
            <person name="Suarez C."/>
            <person name="Ratering S."/>
            <person name="Geissler-Plaum R."/>
            <person name="Cardinale M."/>
            <person name="Sylvia S."/>
        </authorList>
    </citation>
    <scope>NUCLEOTIDE SEQUENCE [LARGE SCALE GENOMIC DNA]</scope>
    <source>
        <strain evidence="4 5">HA7</strain>
    </source>
</reference>
<dbReference type="SUPFAM" id="SSF52172">
    <property type="entry name" value="CheY-like"/>
    <property type="match status" value="1"/>
</dbReference>
<dbReference type="InterPro" id="IPR001789">
    <property type="entry name" value="Sig_transdc_resp-reg_receiver"/>
</dbReference>
<dbReference type="PANTHER" id="PTHR44591">
    <property type="entry name" value="STRESS RESPONSE REGULATOR PROTEIN 1"/>
    <property type="match status" value="1"/>
</dbReference>
<evidence type="ECO:0000256" key="1">
    <source>
        <dbReference type="ARBA" id="ARBA00022553"/>
    </source>
</evidence>
<dbReference type="InterPro" id="IPR011006">
    <property type="entry name" value="CheY-like_superfamily"/>
</dbReference>
<gene>
    <name evidence="4" type="ORF">CWM47_08270</name>
</gene>
<dbReference type="Proteomes" id="UP000232883">
    <property type="component" value="Chromosome"/>
</dbReference>
<accession>A0A2K8YVZ3</accession>
<feature type="modified residue" description="4-aspartylphosphate" evidence="2">
    <location>
        <position position="59"/>
    </location>
</feature>
<dbReference type="GO" id="GO:0000160">
    <property type="term" value="P:phosphorelay signal transduction system"/>
    <property type="evidence" value="ECO:0007669"/>
    <property type="project" value="InterPro"/>
</dbReference>
<name>A0A2K8YVZ3_9BACT</name>
<feature type="domain" description="Response regulatory" evidence="3">
    <location>
        <begin position="6"/>
        <end position="126"/>
    </location>
</feature>
<evidence type="ECO:0000256" key="2">
    <source>
        <dbReference type="PROSITE-ProRule" id="PRU00169"/>
    </source>
</evidence>
<keyword evidence="5" id="KW-1185">Reference proteome</keyword>
<dbReference type="PANTHER" id="PTHR44591:SF3">
    <property type="entry name" value="RESPONSE REGULATORY DOMAIN-CONTAINING PROTEIN"/>
    <property type="match status" value="1"/>
</dbReference>
<dbReference type="SMART" id="SM00448">
    <property type="entry name" value="REC"/>
    <property type="match status" value="1"/>
</dbReference>
<dbReference type="Gene3D" id="3.40.50.2300">
    <property type="match status" value="1"/>
</dbReference>
<evidence type="ECO:0000313" key="5">
    <source>
        <dbReference type="Proteomes" id="UP000232883"/>
    </source>
</evidence>
<proteinExistence type="predicted"/>
<dbReference type="EMBL" id="CP025096">
    <property type="protein sequence ID" value="AUD01815.1"/>
    <property type="molecule type" value="Genomic_DNA"/>
</dbReference>
<dbReference type="Pfam" id="PF00072">
    <property type="entry name" value="Response_reg"/>
    <property type="match status" value="1"/>
</dbReference>
<organism evidence="4 5">
    <name type="scientific">Spirosoma pollinicola</name>
    <dbReference type="NCBI Taxonomy" id="2057025"/>
    <lineage>
        <taxon>Bacteria</taxon>
        <taxon>Pseudomonadati</taxon>
        <taxon>Bacteroidota</taxon>
        <taxon>Cytophagia</taxon>
        <taxon>Cytophagales</taxon>
        <taxon>Cytophagaceae</taxon>
        <taxon>Spirosoma</taxon>
    </lineage>
</organism>
<dbReference type="InterPro" id="IPR050595">
    <property type="entry name" value="Bact_response_regulator"/>
</dbReference>
<dbReference type="AlphaFoldDB" id="A0A2K8YVZ3"/>
<dbReference type="OrthoDB" id="673187at2"/>
<evidence type="ECO:0000259" key="3">
    <source>
        <dbReference type="PROSITE" id="PS50110"/>
    </source>
</evidence>
<dbReference type="KEGG" id="spir:CWM47_08270"/>
<sequence length="140" mass="15902">MTTTPLVCIVDDAADYRLILKQLFSRHFPAYSVSFFPGGSDFLDRLSQLDPLPSLILLDRHMPTLDGHQTLLFLKEHPIYKKIPVVMMSADASIEEINGSYEACANSILQKSIDFDSMKTQMAIICQYWLEMNLKPVEMA</sequence>
<keyword evidence="1 2" id="KW-0597">Phosphoprotein</keyword>